<name>M4B9I6_HYAAE</name>
<dbReference type="InParanoid" id="M4B9I6"/>
<keyword evidence="2" id="KW-1185">Reference proteome</keyword>
<dbReference type="VEuPathDB" id="FungiDB:HpaG802946"/>
<dbReference type="Proteomes" id="UP000011713">
    <property type="component" value="Unassembled WGS sequence"/>
</dbReference>
<evidence type="ECO:0000313" key="2">
    <source>
        <dbReference type="Proteomes" id="UP000011713"/>
    </source>
</evidence>
<protein>
    <submittedName>
        <fullName evidence="1">Uncharacterized protein</fullName>
    </submittedName>
</protein>
<organism evidence="1 2">
    <name type="scientific">Hyaloperonospora arabidopsidis (strain Emoy2)</name>
    <name type="common">Downy mildew agent</name>
    <name type="synonym">Peronospora arabidopsidis</name>
    <dbReference type="NCBI Taxonomy" id="559515"/>
    <lineage>
        <taxon>Eukaryota</taxon>
        <taxon>Sar</taxon>
        <taxon>Stramenopiles</taxon>
        <taxon>Oomycota</taxon>
        <taxon>Peronosporomycetes</taxon>
        <taxon>Peronosporales</taxon>
        <taxon>Peronosporaceae</taxon>
        <taxon>Hyaloperonospora</taxon>
    </lineage>
</organism>
<reference evidence="1" key="2">
    <citation type="submission" date="2015-06" db="UniProtKB">
        <authorList>
            <consortium name="EnsemblProtists"/>
        </authorList>
    </citation>
    <scope>IDENTIFICATION</scope>
    <source>
        <strain evidence="1">Emoy2</strain>
    </source>
</reference>
<sequence length="94" mass="10829">MSTLPTLRLGVVSYLHNVPRRGRVARSRCCCWLSASRRTRGLDTLPLDLRWKVHLSTLAALRVQRAVFSARHPVHTWEPLVPDWSVREKETTAE</sequence>
<reference evidence="2" key="1">
    <citation type="journal article" date="2010" name="Science">
        <title>Signatures of adaptation to obligate biotrophy in the Hyaloperonospora arabidopsidis genome.</title>
        <authorList>
            <person name="Baxter L."/>
            <person name="Tripathy S."/>
            <person name="Ishaque N."/>
            <person name="Boot N."/>
            <person name="Cabral A."/>
            <person name="Kemen E."/>
            <person name="Thines M."/>
            <person name="Ah-Fong A."/>
            <person name="Anderson R."/>
            <person name="Badejoko W."/>
            <person name="Bittner-Eddy P."/>
            <person name="Boore J.L."/>
            <person name="Chibucos M.C."/>
            <person name="Coates M."/>
            <person name="Dehal P."/>
            <person name="Delehaunty K."/>
            <person name="Dong S."/>
            <person name="Downton P."/>
            <person name="Dumas B."/>
            <person name="Fabro G."/>
            <person name="Fronick C."/>
            <person name="Fuerstenberg S.I."/>
            <person name="Fulton L."/>
            <person name="Gaulin E."/>
            <person name="Govers F."/>
            <person name="Hughes L."/>
            <person name="Humphray S."/>
            <person name="Jiang R.H."/>
            <person name="Judelson H."/>
            <person name="Kamoun S."/>
            <person name="Kyung K."/>
            <person name="Meijer H."/>
            <person name="Minx P."/>
            <person name="Morris P."/>
            <person name="Nelson J."/>
            <person name="Phuntumart V."/>
            <person name="Qutob D."/>
            <person name="Rehmany A."/>
            <person name="Rougon-Cardoso A."/>
            <person name="Ryden P."/>
            <person name="Torto-Alalibo T."/>
            <person name="Studholme D."/>
            <person name="Wang Y."/>
            <person name="Win J."/>
            <person name="Wood J."/>
            <person name="Clifton S.W."/>
            <person name="Rogers J."/>
            <person name="Van den Ackerveken G."/>
            <person name="Jones J.D."/>
            <person name="McDowell J.M."/>
            <person name="Beynon J."/>
            <person name="Tyler B.M."/>
        </authorList>
    </citation>
    <scope>NUCLEOTIDE SEQUENCE [LARGE SCALE GENOMIC DNA]</scope>
    <source>
        <strain evidence="2">Emoy2</strain>
    </source>
</reference>
<dbReference type="AlphaFoldDB" id="M4B9I6"/>
<dbReference type="EnsemblProtists" id="HpaT802946">
    <property type="protein sequence ID" value="HpaP802946"/>
    <property type="gene ID" value="HpaG802946"/>
</dbReference>
<evidence type="ECO:0000313" key="1">
    <source>
        <dbReference type="EnsemblProtists" id="HpaP802946"/>
    </source>
</evidence>
<dbReference type="HOGENOM" id="CLU_2390705_0_0_1"/>
<accession>M4B9I6</accession>
<proteinExistence type="predicted"/>
<dbReference type="EMBL" id="JH598031">
    <property type="status" value="NOT_ANNOTATED_CDS"/>
    <property type="molecule type" value="Genomic_DNA"/>
</dbReference>